<reference evidence="4 5" key="1">
    <citation type="submission" date="2019-05" db="EMBL/GenBank/DDBJ databases">
        <title>Mikania micrantha, genome provides insights into the molecular mechanism of rapid growth.</title>
        <authorList>
            <person name="Liu B."/>
        </authorList>
    </citation>
    <scope>NUCLEOTIDE SEQUENCE [LARGE SCALE GENOMIC DNA]</scope>
    <source>
        <strain evidence="4">NLD-2019</strain>
        <tissue evidence="4">Leaf</tissue>
    </source>
</reference>
<evidence type="ECO:0000256" key="1">
    <source>
        <dbReference type="PROSITE-ProRule" id="PRU00047"/>
    </source>
</evidence>
<dbReference type="InterPro" id="IPR001878">
    <property type="entry name" value="Znf_CCHC"/>
</dbReference>
<feature type="compositionally biased region" description="Low complexity" evidence="2">
    <location>
        <begin position="336"/>
        <end position="351"/>
    </location>
</feature>
<feature type="compositionally biased region" description="Polar residues" evidence="2">
    <location>
        <begin position="370"/>
        <end position="380"/>
    </location>
</feature>
<keyword evidence="1" id="KW-0479">Metal-binding</keyword>
<feature type="domain" description="CCHC-type" evidence="3">
    <location>
        <begin position="398"/>
        <end position="412"/>
    </location>
</feature>
<dbReference type="PANTHER" id="PTHR33325">
    <property type="entry name" value="ZINC FINGER, CCHC-TYPE-RELATED"/>
    <property type="match status" value="1"/>
</dbReference>
<evidence type="ECO:0000259" key="3">
    <source>
        <dbReference type="PROSITE" id="PS50158"/>
    </source>
</evidence>
<dbReference type="PROSITE" id="PS50158">
    <property type="entry name" value="ZF_CCHC"/>
    <property type="match status" value="1"/>
</dbReference>
<feature type="compositionally biased region" description="Basic residues" evidence="2">
    <location>
        <begin position="317"/>
        <end position="326"/>
    </location>
</feature>
<dbReference type="Proteomes" id="UP000326396">
    <property type="component" value="Linkage Group LG1"/>
</dbReference>
<keyword evidence="1" id="KW-0863">Zinc-finger</keyword>
<dbReference type="GO" id="GO:0008270">
    <property type="term" value="F:zinc ion binding"/>
    <property type="evidence" value="ECO:0007669"/>
    <property type="project" value="UniProtKB-KW"/>
</dbReference>
<protein>
    <recommendedName>
        <fullName evidence="3">CCHC-type domain-containing protein</fullName>
    </recommendedName>
</protein>
<dbReference type="AlphaFoldDB" id="A0A5N6Q6T6"/>
<evidence type="ECO:0000256" key="2">
    <source>
        <dbReference type="SAM" id="MobiDB-lite"/>
    </source>
</evidence>
<evidence type="ECO:0000313" key="4">
    <source>
        <dbReference type="EMBL" id="KAD7480332.1"/>
    </source>
</evidence>
<keyword evidence="5" id="KW-1185">Reference proteome</keyword>
<keyword evidence="1" id="KW-0862">Zinc</keyword>
<proteinExistence type="predicted"/>
<gene>
    <name evidence="4" type="ORF">E3N88_03468</name>
</gene>
<name>A0A5N6Q6T6_9ASTR</name>
<dbReference type="SMART" id="SM00343">
    <property type="entry name" value="ZnF_C2HC"/>
    <property type="match status" value="1"/>
</dbReference>
<accession>A0A5N6Q6T6</accession>
<feature type="compositionally biased region" description="Basic residues" evidence="2">
    <location>
        <begin position="352"/>
        <end position="364"/>
    </location>
</feature>
<feature type="region of interest" description="Disordered" evidence="2">
    <location>
        <begin position="294"/>
        <end position="380"/>
    </location>
</feature>
<dbReference type="OrthoDB" id="1737433at2759"/>
<dbReference type="GO" id="GO:0003676">
    <property type="term" value="F:nucleic acid binding"/>
    <property type="evidence" value="ECO:0007669"/>
    <property type="project" value="InterPro"/>
</dbReference>
<evidence type="ECO:0000313" key="5">
    <source>
        <dbReference type="Proteomes" id="UP000326396"/>
    </source>
</evidence>
<organism evidence="4 5">
    <name type="scientific">Mikania micrantha</name>
    <name type="common">bitter vine</name>
    <dbReference type="NCBI Taxonomy" id="192012"/>
    <lineage>
        <taxon>Eukaryota</taxon>
        <taxon>Viridiplantae</taxon>
        <taxon>Streptophyta</taxon>
        <taxon>Embryophyta</taxon>
        <taxon>Tracheophyta</taxon>
        <taxon>Spermatophyta</taxon>
        <taxon>Magnoliopsida</taxon>
        <taxon>eudicotyledons</taxon>
        <taxon>Gunneridae</taxon>
        <taxon>Pentapetalae</taxon>
        <taxon>asterids</taxon>
        <taxon>campanulids</taxon>
        <taxon>Asterales</taxon>
        <taxon>Asteraceae</taxon>
        <taxon>Asteroideae</taxon>
        <taxon>Heliantheae alliance</taxon>
        <taxon>Eupatorieae</taxon>
        <taxon>Mikania</taxon>
    </lineage>
</organism>
<dbReference type="PANTHER" id="PTHR33325:SF12">
    <property type="entry name" value="ZINC FINGER, CCHC-TYPE-RELATED"/>
    <property type="match status" value="1"/>
</dbReference>
<dbReference type="EMBL" id="SZYD01000001">
    <property type="protein sequence ID" value="KAD7480332.1"/>
    <property type="molecule type" value="Genomic_DNA"/>
</dbReference>
<sequence length="456" mass="52924">MTGIRSLFLDTVGSHQTTQIITISEAHRAGFGVQSLKIRQRLRWQKLAVKCCGGGDGLQVKPEDEMNREDNCVILKEEDSVGNSNSKDDKDDANEKVELMEMEAIMGKDNGREPIDYKRRAGIFHKSSETAHVKRHLKSMGVLETITEGNKCTEQDKAKADVFLHKHIDEMLQFEYFNCDDPYVLWRDLQSRFDHQREVLLPTARDEWNNLRFQDFKKVNEYTSALFRICSTLRFCGQIVTEEDMLEKTFSTFHASNINLQQQYRLQRFKRYSDLNSFLLVAEKNNELLMKNHQARPTGSQPIPEANVITNDDNKRFGRKMGRSRGRGYFDKSTYNNRNHSFKRNNNYRGNPRGRVRGRGRGRNQRTNNYHAQQNNNSSQYNKFKNEAGTSQNNGTSCFRCGSTNHWSKACRTAPHLCELYQASIKRQDKEVNHVDNFDDMNVELNAADFINDMEI</sequence>
<comment type="caution">
    <text evidence="4">The sequence shown here is derived from an EMBL/GenBank/DDBJ whole genome shotgun (WGS) entry which is preliminary data.</text>
</comment>